<feature type="transmembrane region" description="Helical" evidence="1">
    <location>
        <begin position="80"/>
        <end position="97"/>
    </location>
</feature>
<name>A0A7S3L422_9STRA</name>
<organism evidence="2">
    <name type="scientific">Amphora coffeiformis</name>
    <dbReference type="NCBI Taxonomy" id="265554"/>
    <lineage>
        <taxon>Eukaryota</taxon>
        <taxon>Sar</taxon>
        <taxon>Stramenopiles</taxon>
        <taxon>Ochrophyta</taxon>
        <taxon>Bacillariophyta</taxon>
        <taxon>Bacillariophyceae</taxon>
        <taxon>Bacillariophycidae</taxon>
        <taxon>Thalassiophysales</taxon>
        <taxon>Catenulaceae</taxon>
        <taxon>Amphora</taxon>
    </lineage>
</organism>
<dbReference type="AlphaFoldDB" id="A0A7S3L422"/>
<dbReference type="EMBL" id="HBIM01004854">
    <property type="protein sequence ID" value="CAE0406242.1"/>
    <property type="molecule type" value="Transcribed_RNA"/>
</dbReference>
<proteinExistence type="predicted"/>
<evidence type="ECO:0000313" key="2">
    <source>
        <dbReference type="EMBL" id="CAE0406242.1"/>
    </source>
</evidence>
<keyword evidence="1" id="KW-1133">Transmembrane helix</keyword>
<evidence type="ECO:0000256" key="1">
    <source>
        <dbReference type="SAM" id="Phobius"/>
    </source>
</evidence>
<protein>
    <submittedName>
        <fullName evidence="2">Uncharacterized protein</fullName>
    </submittedName>
</protein>
<keyword evidence="1" id="KW-0812">Transmembrane</keyword>
<accession>A0A7S3L422</accession>
<feature type="transmembrane region" description="Helical" evidence="1">
    <location>
        <begin position="125"/>
        <end position="147"/>
    </location>
</feature>
<gene>
    <name evidence="2" type="ORF">ACOF00016_LOCUS4151</name>
</gene>
<keyword evidence="1" id="KW-0472">Membrane</keyword>
<sequence>MSLWFEKAMFWSLATSIVFVPAWTVFGRTLLGGPGGWGTILMMTFVAPPLFVSHVVLFVLARRANNVYEQPSDYRITRPVASVLLAYYTALFFQQVFMDDGGDQGSTGSVATKYFGFDKYASDPVAAVFSGVSIVLLIAVVALVCIIKLPSTNYHDVSHHGFMTSAGEYDAIHSTSF</sequence>
<reference evidence="2" key="1">
    <citation type="submission" date="2021-01" db="EMBL/GenBank/DDBJ databases">
        <authorList>
            <person name="Corre E."/>
            <person name="Pelletier E."/>
            <person name="Niang G."/>
            <person name="Scheremetjew M."/>
            <person name="Finn R."/>
            <person name="Kale V."/>
            <person name="Holt S."/>
            <person name="Cochrane G."/>
            <person name="Meng A."/>
            <person name="Brown T."/>
            <person name="Cohen L."/>
        </authorList>
    </citation>
    <scope>NUCLEOTIDE SEQUENCE</scope>
    <source>
        <strain evidence="2">CCMP127</strain>
    </source>
</reference>
<feature type="transmembrane region" description="Helical" evidence="1">
    <location>
        <begin position="37"/>
        <end position="60"/>
    </location>
</feature>